<dbReference type="EMBL" id="CADEHS020000006">
    <property type="protein sequence ID" value="CAG9942208.1"/>
    <property type="molecule type" value="Genomic_DNA"/>
</dbReference>
<proteinExistence type="predicted"/>
<gene>
    <name evidence="1" type="ORF">CRV2_00009139</name>
</gene>
<sequence length="851" mass="95808">MSEARKFAIGAAHETTEFGSKRFHDEIDQPKHETHQNESHHDAGSGSGFILPLREAKVTDVEVKPDDHKKSGGFYGLRHKVSQLHSGPVQRFQHAEPTPPIMISKEIDPSNANDNSGGRNEPYVDTPSESDTEDSDIPSVSDDSVDPEIHESKAETSVVSVEFTVEEVDPLDDSWDALEVIHPYNIEYPRSRTNSFQKDLDKALMADFKNLNYLESLFSSFSASSIESLTTLDQRQRSGVALLTELLFNHKELSPLYKLAISRVEVGKLRTHLHGFFRIYGKELHREATDEKERLAAQFIRRCARLLANAICQSLQLEGGEEDWSSLLSVERVSMEQNVNEWINASLTNVEGLVPQATEEDDNGIVDSSRVETASSESSNEDYEVVYEEAEDYLLLSEVEHFILYADAFSNLRLALRSWLNLDDGNPADPNPKANGDEAPLETDPSAASSKQTSQMFLALQSMIWRAGMTIFRNVQNVFVFTGFREPKLVDGYQRVRWKNNKGKTLFEDYAENELGALQALEAYLNTCAYQKNNTGSASSSSSNEQRTHNTKSSASGSNSSNTLPTNVSCHSGQGLGDDNTTRAFDRDIEMTASPSETLHLFTCIERGFHKLDFNQKVITNILNDQTLFESLREEHYCGYRGGWRRIISLRAIQSVHFMKFLYGGPGYIDPRCHEEVCEKGRQCDCIPPSRLVCPTGTEYKCSPVPARLSPPVGSRLMMDFFTDPAGISKHSTFVLQQLPKRTYGELRKEQGELVEAWGIYFKEGWNWSRIWWVLGLAFFPPSLLFGILWSVLRQDIQGAFGVASWWLTSATILIGILDNGNHLMSPFIIVPFHCYPHAPNLRVVHVLLYM</sequence>
<reference evidence="1" key="1">
    <citation type="submission" date="2020-04" db="EMBL/GenBank/DDBJ databases">
        <authorList>
            <person name="Broberg M."/>
        </authorList>
    </citation>
    <scope>NUCLEOTIDE SEQUENCE</scope>
</reference>
<accession>A0ACA9TMP3</accession>
<evidence type="ECO:0000313" key="1">
    <source>
        <dbReference type="EMBL" id="CAG9942208.1"/>
    </source>
</evidence>
<dbReference type="Proteomes" id="UP000836387">
    <property type="component" value="Unassembled WGS sequence"/>
</dbReference>
<protein>
    <submittedName>
        <fullName evidence="1">Uncharacterized protein</fullName>
    </submittedName>
</protein>
<name>A0ACA9TMP3_BIOOC</name>
<reference evidence="1" key="2">
    <citation type="submission" date="2021-10" db="EMBL/GenBank/DDBJ databases">
        <authorList>
            <person name="Piombo E."/>
        </authorList>
    </citation>
    <scope>NUCLEOTIDE SEQUENCE</scope>
</reference>
<evidence type="ECO:0000313" key="2">
    <source>
        <dbReference type="Proteomes" id="UP000836387"/>
    </source>
</evidence>
<keyword evidence="2" id="KW-1185">Reference proteome</keyword>
<organism evidence="1 2">
    <name type="scientific">Clonostachys rosea f. rosea IK726</name>
    <dbReference type="NCBI Taxonomy" id="1349383"/>
    <lineage>
        <taxon>Eukaryota</taxon>
        <taxon>Fungi</taxon>
        <taxon>Dikarya</taxon>
        <taxon>Ascomycota</taxon>
        <taxon>Pezizomycotina</taxon>
        <taxon>Sordariomycetes</taxon>
        <taxon>Hypocreomycetidae</taxon>
        <taxon>Hypocreales</taxon>
        <taxon>Bionectriaceae</taxon>
        <taxon>Clonostachys</taxon>
    </lineage>
</organism>
<comment type="caution">
    <text evidence="1">The sequence shown here is derived from an EMBL/GenBank/DDBJ whole genome shotgun (WGS) entry which is preliminary data.</text>
</comment>